<dbReference type="SUPFAM" id="SSF102848">
    <property type="entry name" value="NSFL1 (p97 ATPase) cofactor p47, SEP domain"/>
    <property type="match status" value="1"/>
</dbReference>
<dbReference type="GO" id="GO:0031468">
    <property type="term" value="P:nuclear membrane reassembly"/>
    <property type="evidence" value="ECO:0007669"/>
    <property type="project" value="TreeGrafter"/>
</dbReference>
<name>A0AAD7BQC4_9AGAR</name>
<dbReference type="FunFam" id="3.30.420.210:FF:000002">
    <property type="entry name" value="UBX domain-containing protein 1"/>
    <property type="match status" value="1"/>
</dbReference>
<dbReference type="EMBL" id="JARKIF010000011">
    <property type="protein sequence ID" value="KAJ7627000.1"/>
    <property type="molecule type" value="Genomic_DNA"/>
</dbReference>
<dbReference type="PANTHER" id="PTHR23333">
    <property type="entry name" value="UBX DOMAIN CONTAINING PROTEIN"/>
    <property type="match status" value="1"/>
</dbReference>
<evidence type="ECO:0000313" key="3">
    <source>
        <dbReference type="Proteomes" id="UP001221142"/>
    </source>
</evidence>
<dbReference type="GO" id="GO:0007030">
    <property type="term" value="P:Golgi organization"/>
    <property type="evidence" value="ECO:0007669"/>
    <property type="project" value="TreeGrafter"/>
</dbReference>
<dbReference type="PROSITE" id="PS51399">
    <property type="entry name" value="SEP"/>
    <property type="match status" value="1"/>
</dbReference>
<dbReference type="GO" id="GO:0061025">
    <property type="term" value="P:membrane fusion"/>
    <property type="evidence" value="ECO:0007669"/>
    <property type="project" value="TreeGrafter"/>
</dbReference>
<dbReference type="GO" id="GO:0043130">
    <property type="term" value="F:ubiquitin binding"/>
    <property type="evidence" value="ECO:0007669"/>
    <property type="project" value="TreeGrafter"/>
</dbReference>
<evidence type="ECO:0000259" key="1">
    <source>
        <dbReference type="PROSITE" id="PS51399"/>
    </source>
</evidence>
<evidence type="ECO:0000313" key="2">
    <source>
        <dbReference type="EMBL" id="KAJ7627000.1"/>
    </source>
</evidence>
<sequence>MGTEKQQYSASNDEQKSSLFCWKASQNPSGTVTEKAPIPEPDKPAIRHITFWRNGFNVDVGAGQLMRYDDLANARILEQINAGGAPPTLLDVEPGQAVELVVVRRLTEDFVSESGDKIQS</sequence>
<comment type="caution">
    <text evidence="2">The sequence shown here is derived from an EMBL/GenBank/DDBJ whole genome shotgun (WGS) entry which is preliminary data.</text>
</comment>
<feature type="domain" description="SEP" evidence="1">
    <location>
        <begin position="44"/>
        <end position="111"/>
    </location>
</feature>
<dbReference type="InterPro" id="IPR012989">
    <property type="entry name" value="SEP_domain"/>
</dbReference>
<keyword evidence="3" id="KW-1185">Reference proteome</keyword>
<dbReference type="GO" id="GO:0005829">
    <property type="term" value="C:cytosol"/>
    <property type="evidence" value="ECO:0007669"/>
    <property type="project" value="TreeGrafter"/>
</dbReference>
<dbReference type="SMART" id="SM00553">
    <property type="entry name" value="SEP"/>
    <property type="match status" value="1"/>
</dbReference>
<accession>A0AAD7BQC4</accession>
<dbReference type="GO" id="GO:0043161">
    <property type="term" value="P:proteasome-mediated ubiquitin-dependent protein catabolic process"/>
    <property type="evidence" value="ECO:0007669"/>
    <property type="project" value="TreeGrafter"/>
</dbReference>
<dbReference type="Gene3D" id="3.30.420.210">
    <property type="entry name" value="SEP domain"/>
    <property type="match status" value="1"/>
</dbReference>
<dbReference type="Proteomes" id="UP001221142">
    <property type="component" value="Unassembled WGS sequence"/>
</dbReference>
<organism evidence="2 3">
    <name type="scientific">Roridomyces roridus</name>
    <dbReference type="NCBI Taxonomy" id="1738132"/>
    <lineage>
        <taxon>Eukaryota</taxon>
        <taxon>Fungi</taxon>
        <taxon>Dikarya</taxon>
        <taxon>Basidiomycota</taxon>
        <taxon>Agaricomycotina</taxon>
        <taxon>Agaricomycetes</taxon>
        <taxon>Agaricomycetidae</taxon>
        <taxon>Agaricales</taxon>
        <taxon>Marasmiineae</taxon>
        <taxon>Mycenaceae</taxon>
        <taxon>Roridomyces</taxon>
    </lineage>
</organism>
<reference evidence="2" key="1">
    <citation type="submission" date="2023-03" db="EMBL/GenBank/DDBJ databases">
        <title>Massive genome expansion in bonnet fungi (Mycena s.s.) driven by repeated elements and novel gene families across ecological guilds.</title>
        <authorList>
            <consortium name="Lawrence Berkeley National Laboratory"/>
            <person name="Harder C.B."/>
            <person name="Miyauchi S."/>
            <person name="Viragh M."/>
            <person name="Kuo A."/>
            <person name="Thoen E."/>
            <person name="Andreopoulos B."/>
            <person name="Lu D."/>
            <person name="Skrede I."/>
            <person name="Drula E."/>
            <person name="Henrissat B."/>
            <person name="Morin E."/>
            <person name="Kohler A."/>
            <person name="Barry K."/>
            <person name="LaButti K."/>
            <person name="Morin E."/>
            <person name="Salamov A."/>
            <person name="Lipzen A."/>
            <person name="Mereny Z."/>
            <person name="Hegedus B."/>
            <person name="Baldrian P."/>
            <person name="Stursova M."/>
            <person name="Weitz H."/>
            <person name="Taylor A."/>
            <person name="Grigoriev I.V."/>
            <person name="Nagy L.G."/>
            <person name="Martin F."/>
            <person name="Kauserud H."/>
        </authorList>
    </citation>
    <scope>NUCLEOTIDE SEQUENCE</scope>
    <source>
        <strain evidence="2">9284</strain>
    </source>
</reference>
<dbReference type="GO" id="GO:0005634">
    <property type="term" value="C:nucleus"/>
    <property type="evidence" value="ECO:0007669"/>
    <property type="project" value="TreeGrafter"/>
</dbReference>
<protein>
    <recommendedName>
        <fullName evidence="1">SEP domain-containing protein</fullName>
    </recommendedName>
</protein>
<gene>
    <name evidence="2" type="ORF">FB45DRAFT_920470</name>
</gene>
<dbReference type="AlphaFoldDB" id="A0AAD7BQC4"/>
<dbReference type="GO" id="GO:0000045">
    <property type="term" value="P:autophagosome assembly"/>
    <property type="evidence" value="ECO:0007669"/>
    <property type="project" value="TreeGrafter"/>
</dbReference>
<proteinExistence type="predicted"/>
<dbReference type="InterPro" id="IPR036241">
    <property type="entry name" value="NSFL1C_SEP_dom_sf"/>
</dbReference>
<dbReference type="PANTHER" id="PTHR23333:SF20">
    <property type="entry name" value="NSFL1 COFACTOR P47"/>
    <property type="match status" value="1"/>
</dbReference>
<dbReference type="Pfam" id="PF08059">
    <property type="entry name" value="SEP"/>
    <property type="match status" value="1"/>
</dbReference>